<dbReference type="PaxDb" id="29760-VIT_00s0279g00120.t01"/>
<dbReference type="InParanoid" id="F6HRQ9"/>
<feature type="compositionally biased region" description="Polar residues" evidence="1">
    <location>
        <begin position="20"/>
        <end position="30"/>
    </location>
</feature>
<evidence type="ECO:0000313" key="2">
    <source>
        <dbReference type="EMBL" id="CCB57367.1"/>
    </source>
</evidence>
<feature type="region of interest" description="Disordered" evidence="1">
    <location>
        <begin position="1"/>
        <end position="30"/>
    </location>
</feature>
<evidence type="ECO:0000313" key="3">
    <source>
        <dbReference type="Proteomes" id="UP000009183"/>
    </source>
</evidence>
<organism evidence="2 3">
    <name type="scientific">Vitis vinifera</name>
    <name type="common">Grape</name>
    <dbReference type="NCBI Taxonomy" id="29760"/>
    <lineage>
        <taxon>Eukaryota</taxon>
        <taxon>Viridiplantae</taxon>
        <taxon>Streptophyta</taxon>
        <taxon>Embryophyta</taxon>
        <taxon>Tracheophyta</taxon>
        <taxon>Spermatophyta</taxon>
        <taxon>Magnoliopsida</taxon>
        <taxon>eudicotyledons</taxon>
        <taxon>Gunneridae</taxon>
        <taxon>Pentapetalae</taxon>
        <taxon>rosids</taxon>
        <taxon>Vitales</taxon>
        <taxon>Vitaceae</taxon>
        <taxon>Viteae</taxon>
        <taxon>Vitis</taxon>
    </lineage>
</organism>
<sequence length="67" mass="7636">MPKTKTKQTDSKSGKKAPKTSATPKVQSARTKTLLSTICYVLVIREQVKSMKKYFFGFSEAREVYEE</sequence>
<accession>F6HRQ9</accession>
<proteinExistence type="predicted"/>
<gene>
    <name evidence="2" type="ORF">VIT_00s0279g00120</name>
</gene>
<keyword evidence="3" id="KW-1185">Reference proteome</keyword>
<reference evidence="3" key="1">
    <citation type="journal article" date="2007" name="Nature">
        <title>The grapevine genome sequence suggests ancestral hexaploidization in major angiosperm phyla.</title>
        <authorList>
            <consortium name="The French-Italian Public Consortium for Grapevine Genome Characterization."/>
            <person name="Jaillon O."/>
            <person name="Aury J.-M."/>
            <person name="Noel B."/>
            <person name="Policriti A."/>
            <person name="Clepet C."/>
            <person name="Casagrande A."/>
            <person name="Choisne N."/>
            <person name="Aubourg S."/>
            <person name="Vitulo N."/>
            <person name="Jubin C."/>
            <person name="Vezzi A."/>
            <person name="Legeai F."/>
            <person name="Hugueney P."/>
            <person name="Dasilva C."/>
            <person name="Horner D."/>
            <person name="Mica E."/>
            <person name="Jublot D."/>
            <person name="Poulain J."/>
            <person name="Bruyere C."/>
            <person name="Billault A."/>
            <person name="Segurens B."/>
            <person name="Gouyvenoux M."/>
            <person name="Ugarte E."/>
            <person name="Cattonaro F."/>
            <person name="Anthouard V."/>
            <person name="Vico V."/>
            <person name="Del Fabbro C."/>
            <person name="Alaux M."/>
            <person name="Di Gaspero G."/>
            <person name="Dumas V."/>
            <person name="Felice N."/>
            <person name="Paillard S."/>
            <person name="Juman I."/>
            <person name="Moroldo M."/>
            <person name="Scalabrin S."/>
            <person name="Canaguier A."/>
            <person name="Le Clainche I."/>
            <person name="Malacrida G."/>
            <person name="Durand E."/>
            <person name="Pesole G."/>
            <person name="Laucou V."/>
            <person name="Chatelet P."/>
            <person name="Merdinoglu D."/>
            <person name="Delledonne M."/>
            <person name="Pezzotti M."/>
            <person name="Lecharny A."/>
            <person name="Scarpelli C."/>
            <person name="Artiguenave F."/>
            <person name="Pe M.E."/>
            <person name="Valle G."/>
            <person name="Morgante M."/>
            <person name="Caboche M."/>
            <person name="Adam-Blondon A.-F."/>
            <person name="Weissenbach J."/>
            <person name="Quetier F."/>
            <person name="Wincker P."/>
        </authorList>
    </citation>
    <scope>NUCLEOTIDE SEQUENCE [LARGE SCALE GENOMIC DNA]</scope>
    <source>
        <strain evidence="3">cv. Pinot noir / PN40024</strain>
    </source>
</reference>
<dbReference type="Proteomes" id="UP000009183">
    <property type="component" value="Unassembled WGS sequence, unordered"/>
</dbReference>
<dbReference type="HOGENOM" id="CLU_2820267_0_0_1"/>
<dbReference type="EMBL" id="FN596028">
    <property type="protein sequence ID" value="CCB57367.1"/>
    <property type="molecule type" value="Genomic_DNA"/>
</dbReference>
<evidence type="ECO:0000256" key="1">
    <source>
        <dbReference type="SAM" id="MobiDB-lite"/>
    </source>
</evidence>
<feature type="non-terminal residue" evidence="2">
    <location>
        <position position="67"/>
    </location>
</feature>
<name>F6HRQ9_VITVI</name>
<protein>
    <submittedName>
        <fullName evidence="2">Uncharacterized protein</fullName>
    </submittedName>
</protein>
<dbReference type="AlphaFoldDB" id="F6HRQ9"/>